<dbReference type="Gene3D" id="3.40.50.2000">
    <property type="entry name" value="Glycogen Phosphorylase B"/>
    <property type="match status" value="2"/>
</dbReference>
<accession>A0A7N2LB88</accession>
<dbReference type="InParanoid" id="A0A7N2LB88"/>
<evidence type="ECO:0000256" key="2">
    <source>
        <dbReference type="ARBA" id="ARBA00022676"/>
    </source>
</evidence>
<dbReference type="Proteomes" id="UP000594261">
    <property type="component" value="Chromosome 4"/>
</dbReference>
<comment type="similarity">
    <text evidence="1 4">Belongs to the UDP-glycosyltransferase family.</text>
</comment>
<dbReference type="EC" id="2.4.1.-" evidence="5"/>
<keyword evidence="7" id="KW-1185">Reference proteome</keyword>
<reference evidence="6 7" key="1">
    <citation type="journal article" date="2016" name="G3 (Bethesda)">
        <title>First Draft Assembly and Annotation of the Genome of a California Endemic Oak Quercus lobata Nee (Fagaceae).</title>
        <authorList>
            <person name="Sork V.L."/>
            <person name="Fitz-Gibbon S.T."/>
            <person name="Puiu D."/>
            <person name="Crepeau M."/>
            <person name="Gugger P.F."/>
            <person name="Sherman R."/>
            <person name="Stevens K."/>
            <person name="Langley C.H."/>
            <person name="Pellegrini M."/>
            <person name="Salzberg S.L."/>
        </authorList>
    </citation>
    <scope>NUCLEOTIDE SEQUENCE [LARGE SCALE GENOMIC DNA]</scope>
    <source>
        <strain evidence="6 7">cv. SW786</strain>
    </source>
</reference>
<dbReference type="OrthoDB" id="5835829at2759"/>
<protein>
    <recommendedName>
        <fullName evidence="5">Glycosyltransferase</fullName>
        <ecNumber evidence="5">2.4.1.-</ecNumber>
    </recommendedName>
</protein>
<dbReference type="PANTHER" id="PTHR48046">
    <property type="entry name" value="UDP-GLYCOSYLTRANSFERASE 72E1"/>
    <property type="match status" value="1"/>
</dbReference>
<proteinExistence type="inferred from homology"/>
<evidence type="ECO:0000313" key="7">
    <source>
        <dbReference type="Proteomes" id="UP000594261"/>
    </source>
</evidence>
<dbReference type="InterPro" id="IPR035595">
    <property type="entry name" value="UDP_glycos_trans_CS"/>
</dbReference>
<dbReference type="GeneID" id="115986887"/>
<keyword evidence="3 4" id="KW-0808">Transferase</keyword>
<dbReference type="EnsemblPlants" id="QL04p004181:mrna">
    <property type="protein sequence ID" value="QL04p004181:mrna:CDS:1"/>
    <property type="gene ID" value="QL04p004181"/>
</dbReference>
<dbReference type="SUPFAM" id="SSF53756">
    <property type="entry name" value="UDP-Glycosyltransferase/glycogen phosphorylase"/>
    <property type="match status" value="1"/>
</dbReference>
<dbReference type="CDD" id="cd03784">
    <property type="entry name" value="GT1_Gtf-like"/>
    <property type="match status" value="1"/>
</dbReference>
<dbReference type="RefSeq" id="XP_030966105.1">
    <property type="nucleotide sequence ID" value="XM_031110245.1"/>
</dbReference>
<dbReference type="PROSITE" id="PS00375">
    <property type="entry name" value="UDPGT"/>
    <property type="match status" value="1"/>
</dbReference>
<reference evidence="6" key="2">
    <citation type="submission" date="2021-01" db="UniProtKB">
        <authorList>
            <consortium name="EnsemblPlants"/>
        </authorList>
    </citation>
    <scope>IDENTIFICATION</scope>
</reference>
<organism evidence="6 7">
    <name type="scientific">Quercus lobata</name>
    <name type="common">Valley oak</name>
    <dbReference type="NCBI Taxonomy" id="97700"/>
    <lineage>
        <taxon>Eukaryota</taxon>
        <taxon>Viridiplantae</taxon>
        <taxon>Streptophyta</taxon>
        <taxon>Embryophyta</taxon>
        <taxon>Tracheophyta</taxon>
        <taxon>Spermatophyta</taxon>
        <taxon>Magnoliopsida</taxon>
        <taxon>eudicotyledons</taxon>
        <taxon>Gunneridae</taxon>
        <taxon>Pentapetalae</taxon>
        <taxon>rosids</taxon>
        <taxon>fabids</taxon>
        <taxon>Fagales</taxon>
        <taxon>Fagaceae</taxon>
        <taxon>Quercus</taxon>
    </lineage>
</organism>
<evidence type="ECO:0000313" key="6">
    <source>
        <dbReference type="EnsemblPlants" id="QL04p004181:mrna:CDS:1"/>
    </source>
</evidence>
<dbReference type="InterPro" id="IPR002213">
    <property type="entry name" value="UDP_glucos_trans"/>
</dbReference>
<dbReference type="AlphaFoldDB" id="A0A7N2LB88"/>
<gene>
    <name evidence="6" type="primary">LOC115986887</name>
</gene>
<evidence type="ECO:0000256" key="5">
    <source>
        <dbReference type="RuleBase" id="RU362057"/>
    </source>
</evidence>
<sequence length="473" mass="52389">MESSNSKPQVVLVASPGVGHLVRVLELSNRLAANQNLHVTTFVVMESHTTATAATTGESQLVQSAKARRLKNQDIIELPPVTHNTNAPIFTRLGALMHEILPTLRSSISALKHNPTALVVDIFGTPLLEVADQFHMLKYVFVSSTWSNALLLYFPVLDKEAQRVELGELKEPIKMPGCKPIRPDDLLDSMMDRTKSDYKMLLQIGLKMRNSDGILVNSWEELDATTLKALREEEGYGKVPVYSVGPVTRPFDNDHGRGHDHPLLHWLDEQPAESVLYISFGSLGVLSPQQIIELACGLEQSQQRFIWVLRTPRNCASTMEGLDYLPDGFLDRTQKVGQVFTKWAPQSDILAHGSIGGFLTHCGWNSSLESILNGVPMIAWPLFAEQKMNATQLAEDYGVAVRPKVAPSKEIVGKEEIEMMARNVMEGNGKAMRARVKELKKSGEKALAEGGSTFNTLSQLANQFQLNCQRQKG</sequence>
<name>A0A7N2LB88_QUELO</name>
<dbReference type="PANTHER" id="PTHR48046:SF1">
    <property type="entry name" value="GLYCOSYLTRANSFERASE-RELATED"/>
    <property type="match status" value="1"/>
</dbReference>
<dbReference type="Gramene" id="QL04p004181:mrna">
    <property type="protein sequence ID" value="QL04p004181:mrna:CDS:1"/>
    <property type="gene ID" value="QL04p004181"/>
</dbReference>
<evidence type="ECO:0000256" key="3">
    <source>
        <dbReference type="ARBA" id="ARBA00022679"/>
    </source>
</evidence>
<evidence type="ECO:0000256" key="1">
    <source>
        <dbReference type="ARBA" id="ARBA00009995"/>
    </source>
</evidence>
<dbReference type="GO" id="GO:0008194">
    <property type="term" value="F:UDP-glycosyltransferase activity"/>
    <property type="evidence" value="ECO:0007669"/>
    <property type="project" value="InterPro"/>
</dbReference>
<dbReference type="Pfam" id="PF00201">
    <property type="entry name" value="UDPGT"/>
    <property type="match status" value="1"/>
</dbReference>
<dbReference type="EMBL" id="LRBV02000004">
    <property type="status" value="NOT_ANNOTATED_CDS"/>
    <property type="molecule type" value="Genomic_DNA"/>
</dbReference>
<dbReference type="FunFam" id="3.40.50.2000:FF:000056">
    <property type="entry name" value="Glycosyltransferase"/>
    <property type="match status" value="1"/>
</dbReference>
<keyword evidence="2 4" id="KW-0328">Glycosyltransferase</keyword>
<evidence type="ECO:0000256" key="4">
    <source>
        <dbReference type="RuleBase" id="RU003718"/>
    </source>
</evidence>
<dbReference type="KEGG" id="qlo:115986887"/>
<dbReference type="OMA" id="RNCASTM"/>